<dbReference type="Proteomes" id="UP000028999">
    <property type="component" value="Unassembled WGS sequence"/>
</dbReference>
<reference evidence="7 8" key="1">
    <citation type="journal article" date="2014" name="Science">
        <title>Plant genetics. Early allopolyploid evolution in the post-Neolithic Brassica napus oilseed genome.</title>
        <authorList>
            <person name="Chalhoub B."/>
            <person name="Denoeud F."/>
            <person name="Liu S."/>
            <person name="Parkin I.A."/>
            <person name="Tang H."/>
            <person name="Wang X."/>
            <person name="Chiquet J."/>
            <person name="Belcram H."/>
            <person name="Tong C."/>
            <person name="Samans B."/>
            <person name="Correa M."/>
            <person name="Da Silva C."/>
            <person name="Just J."/>
            <person name="Falentin C."/>
            <person name="Koh C.S."/>
            <person name="Le Clainche I."/>
            <person name="Bernard M."/>
            <person name="Bento P."/>
            <person name="Noel B."/>
            <person name="Labadie K."/>
            <person name="Alberti A."/>
            <person name="Charles M."/>
            <person name="Arnaud D."/>
            <person name="Guo H."/>
            <person name="Daviaud C."/>
            <person name="Alamery S."/>
            <person name="Jabbari K."/>
            <person name="Zhao M."/>
            <person name="Edger P.P."/>
            <person name="Chelaifa H."/>
            <person name="Tack D."/>
            <person name="Lassalle G."/>
            <person name="Mestiri I."/>
            <person name="Schnel N."/>
            <person name="Le Paslier M.C."/>
            <person name="Fan G."/>
            <person name="Renault V."/>
            <person name="Bayer P.E."/>
            <person name="Golicz A.A."/>
            <person name="Manoli S."/>
            <person name="Lee T.H."/>
            <person name="Thi V.H."/>
            <person name="Chalabi S."/>
            <person name="Hu Q."/>
            <person name="Fan C."/>
            <person name="Tollenaere R."/>
            <person name="Lu Y."/>
            <person name="Battail C."/>
            <person name="Shen J."/>
            <person name="Sidebottom C.H."/>
            <person name="Wang X."/>
            <person name="Canaguier A."/>
            <person name="Chauveau A."/>
            <person name="Berard A."/>
            <person name="Deniot G."/>
            <person name="Guan M."/>
            <person name="Liu Z."/>
            <person name="Sun F."/>
            <person name="Lim Y.P."/>
            <person name="Lyons E."/>
            <person name="Town C.D."/>
            <person name="Bancroft I."/>
            <person name="Wang X."/>
            <person name="Meng J."/>
            <person name="Ma J."/>
            <person name="Pires J.C."/>
            <person name="King G.J."/>
            <person name="Brunel D."/>
            <person name="Delourme R."/>
            <person name="Renard M."/>
            <person name="Aury J.M."/>
            <person name="Adams K.L."/>
            <person name="Batley J."/>
            <person name="Snowdon R.J."/>
            <person name="Tost J."/>
            <person name="Edwards D."/>
            <person name="Zhou Y."/>
            <person name="Hua W."/>
            <person name="Sharpe A.G."/>
            <person name="Paterson A.H."/>
            <person name="Guan C."/>
            <person name="Wincker P."/>
        </authorList>
    </citation>
    <scope>NUCLEOTIDE SEQUENCE [LARGE SCALE GENOMIC DNA]</scope>
    <source>
        <strain evidence="8">cv. Darmor-bzh</strain>
    </source>
</reference>
<dbReference type="InterPro" id="IPR008979">
    <property type="entry name" value="Galactose-bd-like_sf"/>
</dbReference>
<dbReference type="PANTHER" id="PTHR31490">
    <property type="entry name" value="GLYCOSYL HYDROLASE"/>
    <property type="match status" value="1"/>
</dbReference>
<dbReference type="STRING" id="3708.A0A078FCK4"/>
<gene>
    <name evidence="7" type="primary">BnaC03g60110D</name>
    <name evidence="7" type="ORF">GSBRNA2T00061066001</name>
</gene>
<feature type="signal peptide" evidence="5">
    <location>
        <begin position="1"/>
        <end position="24"/>
    </location>
</feature>
<feature type="chain" id="PRO_5001734404" evidence="5">
    <location>
        <begin position="25"/>
        <end position="487"/>
    </location>
</feature>
<dbReference type="InterPro" id="IPR017853">
    <property type="entry name" value="GH"/>
</dbReference>
<dbReference type="PaxDb" id="3708-A0A078FCK4"/>
<evidence type="ECO:0000256" key="3">
    <source>
        <dbReference type="ARBA" id="ARBA00023277"/>
    </source>
</evidence>
<evidence type="ECO:0000256" key="1">
    <source>
        <dbReference type="ARBA" id="ARBA00007495"/>
    </source>
</evidence>
<keyword evidence="5" id="KW-0732">Signal</keyword>
<evidence type="ECO:0000259" key="6">
    <source>
        <dbReference type="PROSITE" id="PS51760"/>
    </source>
</evidence>
<keyword evidence="8" id="KW-1185">Reference proteome</keyword>
<evidence type="ECO:0000313" key="7">
    <source>
        <dbReference type="EMBL" id="CDY12095.1"/>
    </source>
</evidence>
<dbReference type="PROSITE" id="PS51760">
    <property type="entry name" value="GH10_2"/>
    <property type="match status" value="1"/>
</dbReference>
<protein>
    <submittedName>
        <fullName evidence="7">BnaC03g60110D protein</fullName>
    </submittedName>
</protein>
<evidence type="ECO:0000256" key="2">
    <source>
        <dbReference type="ARBA" id="ARBA00022801"/>
    </source>
</evidence>
<dbReference type="GO" id="GO:0045493">
    <property type="term" value="P:xylan catabolic process"/>
    <property type="evidence" value="ECO:0000318"/>
    <property type="project" value="GO_Central"/>
</dbReference>
<dbReference type="Gene3D" id="2.60.120.260">
    <property type="entry name" value="Galactose-binding domain-like"/>
    <property type="match status" value="1"/>
</dbReference>
<evidence type="ECO:0000256" key="5">
    <source>
        <dbReference type="SAM" id="SignalP"/>
    </source>
</evidence>
<evidence type="ECO:0000256" key="4">
    <source>
        <dbReference type="ARBA" id="ARBA00023326"/>
    </source>
</evidence>
<keyword evidence="2" id="KW-0378">Hydrolase</keyword>
<sequence>MKHSSIIAFIFSAIYSLLTAFVLASSSNDGPFYDSTAYTECRAEPEKPLYNGGMLNEKEASVSGGDTLRSVGASYTPAYILHNLTQNTIYCFSIWVKIKAGSASTARVRAKLRSDNATLNCVGSVSAKQGCWSFLKGGFLLDSPSQLSILFFETSNDDGRTQLEVASASLQPFTQEQWKNNQDYFINTARKRAVTIHVAGESGESVEGAVVNVEQIAKDFPIGSAISKTILGNIPYQNELKCLMTRYRGEFVHWDVSNEMLHFDFYESRLGKNASYELFAAARELDSLATLFLNDFNVVETCSDERSTVDEYITRVRELERYDGGGMRMDGVGLEGHFTRPNVALMRANLDKLATLELPVWLTEIDISSTLDHRTQAIYLEQVLREGFSHPSVNGIILWTALHPNGCYQMCLTDDKFHNLPAGDVVDQKLLEWTTGEVKAKTDDHGTFSFLGFLGEYRVSIMYEGKTVNSSFSLSRDPETKHVRLRI</sequence>
<dbReference type="EMBL" id="LK032017">
    <property type="protein sequence ID" value="CDY12095.1"/>
    <property type="molecule type" value="Genomic_DNA"/>
</dbReference>
<keyword evidence="3" id="KW-0119">Carbohydrate metabolism</keyword>
<proteinExistence type="inferred from homology"/>
<name>A0A078FCK4_BRANA</name>
<keyword evidence="4" id="KW-0624">Polysaccharide degradation</keyword>
<dbReference type="OMA" id="MTHETHE"/>
<dbReference type="InterPro" id="IPR044846">
    <property type="entry name" value="GH10"/>
</dbReference>
<dbReference type="PANTHER" id="PTHR31490:SF3">
    <property type="entry name" value="GLYCOSYL HYDROLASE FAMILY 10 PROTEIN"/>
    <property type="match status" value="1"/>
</dbReference>
<dbReference type="AlphaFoldDB" id="A0A078FCK4"/>
<evidence type="ECO:0000313" key="8">
    <source>
        <dbReference type="Proteomes" id="UP000028999"/>
    </source>
</evidence>
<organism evidence="7 8">
    <name type="scientific">Brassica napus</name>
    <name type="common">Rape</name>
    <dbReference type="NCBI Taxonomy" id="3708"/>
    <lineage>
        <taxon>Eukaryota</taxon>
        <taxon>Viridiplantae</taxon>
        <taxon>Streptophyta</taxon>
        <taxon>Embryophyta</taxon>
        <taxon>Tracheophyta</taxon>
        <taxon>Spermatophyta</taxon>
        <taxon>Magnoliopsida</taxon>
        <taxon>eudicotyledons</taxon>
        <taxon>Gunneridae</taxon>
        <taxon>Pentapetalae</taxon>
        <taxon>rosids</taxon>
        <taxon>malvids</taxon>
        <taxon>Brassicales</taxon>
        <taxon>Brassicaceae</taxon>
        <taxon>Brassiceae</taxon>
        <taxon>Brassica</taxon>
    </lineage>
</organism>
<dbReference type="Gramene" id="CDY12095">
    <property type="protein sequence ID" value="CDY12095"/>
    <property type="gene ID" value="GSBRNA2T00061066001"/>
</dbReference>
<comment type="similarity">
    <text evidence="1">Belongs to the glycosyl hydrolase 10 (cellulase F) family.</text>
</comment>
<dbReference type="GO" id="GO:0031176">
    <property type="term" value="F:endo-1,4-beta-xylanase activity"/>
    <property type="evidence" value="ECO:0000318"/>
    <property type="project" value="GO_Central"/>
</dbReference>
<dbReference type="Pfam" id="PF00331">
    <property type="entry name" value="Glyco_hydro_10"/>
    <property type="match status" value="1"/>
</dbReference>
<feature type="domain" description="GH10" evidence="6">
    <location>
        <begin position="168"/>
        <end position="429"/>
    </location>
</feature>
<dbReference type="SUPFAM" id="SSF49785">
    <property type="entry name" value="Galactose-binding domain-like"/>
    <property type="match status" value="1"/>
</dbReference>
<accession>A0A078FCK4</accession>
<dbReference type="SUPFAM" id="SSF51445">
    <property type="entry name" value="(Trans)glycosidases"/>
    <property type="match status" value="1"/>
</dbReference>
<dbReference type="InterPro" id="IPR001000">
    <property type="entry name" value="GH10_dom"/>
</dbReference>
<dbReference type="Gene3D" id="3.20.20.80">
    <property type="entry name" value="Glycosidases"/>
    <property type="match status" value="1"/>
</dbReference>